<evidence type="ECO:0000256" key="1">
    <source>
        <dbReference type="SAM" id="Coils"/>
    </source>
</evidence>
<protein>
    <submittedName>
        <fullName evidence="2">Uncharacterized protein</fullName>
    </submittedName>
</protein>
<sequence length="178" mass="20605">MDWRIVIRPLLEKNMFNAKEGEIILDKKTGHVTIKHNGKYKSKTKELEARANALLSYKNKLVKKFIELAEEIERLLNSIDVLKDDTKKVRDRAEELYVSLTELDADVESLMTLIDNFCKELKDFQYKEIRPFLDPIVDNLKDILKLKATIDEMKFLANDITNQKISNKSGLDQIGGGY</sequence>
<name>A0A172JII9_BPPB1</name>
<proteinExistence type="predicted"/>
<gene>
    <name evidence="2" type="ORF">AR9_g274</name>
</gene>
<reference evidence="2 3" key="1">
    <citation type="journal article" date="2016" name="Virology">
        <title>The genome of AR9, a giant transducing Bacillus phage encoding two multisubunit RNA polymerases.</title>
        <authorList>
            <person name="Lavysh D."/>
            <person name="Sokolova M."/>
            <person name="Minakhin L."/>
            <person name="Yakunina M."/>
            <person name="Artamonova T."/>
            <person name="Kozyavkin S."/>
            <person name="Makarova K.S."/>
            <person name="Koonin E.V."/>
            <person name="Severinov K."/>
        </authorList>
    </citation>
    <scope>NUCLEOTIDE SEQUENCE [LARGE SCALE GENOMIC DNA]</scope>
</reference>
<dbReference type="RefSeq" id="YP_009283178.1">
    <property type="nucleotide sequence ID" value="NC_031039.1"/>
</dbReference>
<dbReference type="EMBL" id="KU878088">
    <property type="protein sequence ID" value="AMS01358.1"/>
    <property type="molecule type" value="Genomic_DNA"/>
</dbReference>
<evidence type="ECO:0000313" key="3">
    <source>
        <dbReference type="Proteomes" id="UP000202618"/>
    </source>
</evidence>
<accession>A0A172JII9</accession>
<dbReference type="GeneID" id="29058992"/>
<organism evidence="2 3">
    <name type="scientific">Bacillus phage AR9</name>
    <dbReference type="NCBI Taxonomy" id="1815509"/>
    <lineage>
        <taxon>Viruses</taxon>
        <taxon>Duplodnaviria</taxon>
        <taxon>Heunggongvirae</taxon>
        <taxon>Uroviricota</taxon>
        <taxon>Caudoviricetes</taxon>
        <taxon>Takahashivirus</taxon>
        <taxon>Bacillus phage PBS1</taxon>
    </lineage>
</organism>
<dbReference type="Proteomes" id="UP000202618">
    <property type="component" value="Segment"/>
</dbReference>
<dbReference type="KEGG" id="vg:29058992"/>
<keyword evidence="1" id="KW-0175">Coiled coil</keyword>
<evidence type="ECO:0000313" key="2">
    <source>
        <dbReference type="EMBL" id="AMS01358.1"/>
    </source>
</evidence>
<feature type="coiled-coil region" evidence="1">
    <location>
        <begin position="58"/>
        <end position="92"/>
    </location>
</feature>